<dbReference type="RefSeq" id="WP_152306925.1">
    <property type="nucleotide sequence ID" value="NZ_CP043617.1"/>
</dbReference>
<proteinExistence type="predicted"/>
<evidence type="ECO:0000259" key="2">
    <source>
        <dbReference type="Pfam" id="PF02911"/>
    </source>
</evidence>
<dbReference type="SUPFAM" id="SSF50486">
    <property type="entry name" value="FMT C-terminal domain-like"/>
    <property type="match status" value="1"/>
</dbReference>
<dbReference type="GO" id="GO:0003824">
    <property type="term" value="F:catalytic activity"/>
    <property type="evidence" value="ECO:0007669"/>
    <property type="project" value="InterPro"/>
</dbReference>
<dbReference type="InterPro" id="IPR001753">
    <property type="entry name" value="Enoyl-CoA_hydra/iso"/>
</dbReference>
<name>A0A5P8NZV6_9BACT</name>
<dbReference type="InterPro" id="IPR036477">
    <property type="entry name" value="Formyl_transf_N_sf"/>
</dbReference>
<dbReference type="SUPFAM" id="SSF52096">
    <property type="entry name" value="ClpP/crotonase"/>
    <property type="match status" value="1"/>
</dbReference>
<accession>A0A5P8NZV6</accession>
<dbReference type="Pfam" id="PF00378">
    <property type="entry name" value="ECH_1"/>
    <property type="match status" value="1"/>
</dbReference>
<organism evidence="3 4">
    <name type="scientific">Sulfurimonas lithotrophica</name>
    <dbReference type="NCBI Taxonomy" id="2590022"/>
    <lineage>
        <taxon>Bacteria</taxon>
        <taxon>Pseudomonadati</taxon>
        <taxon>Campylobacterota</taxon>
        <taxon>Epsilonproteobacteria</taxon>
        <taxon>Campylobacterales</taxon>
        <taxon>Sulfurimonadaceae</taxon>
        <taxon>Sulfurimonas</taxon>
    </lineage>
</organism>
<dbReference type="Proteomes" id="UP000326944">
    <property type="component" value="Chromosome"/>
</dbReference>
<dbReference type="EMBL" id="CP043617">
    <property type="protein sequence ID" value="QFR48982.1"/>
    <property type="molecule type" value="Genomic_DNA"/>
</dbReference>
<dbReference type="InterPro" id="IPR011034">
    <property type="entry name" value="Formyl_transferase-like_C_sf"/>
</dbReference>
<dbReference type="Pfam" id="PF02911">
    <property type="entry name" value="Formyl_trans_C"/>
    <property type="match status" value="1"/>
</dbReference>
<dbReference type="PIRSF" id="PIRSF006787">
    <property type="entry name" value="Hydrgn_mat_HoxX"/>
    <property type="match status" value="1"/>
</dbReference>
<evidence type="ECO:0000259" key="1">
    <source>
        <dbReference type="Pfam" id="PF00551"/>
    </source>
</evidence>
<dbReference type="InterPro" id="IPR009188">
    <property type="entry name" value="NiFe-hyd_mat_HypX/HoxX"/>
</dbReference>
<evidence type="ECO:0000313" key="4">
    <source>
        <dbReference type="Proteomes" id="UP000326944"/>
    </source>
</evidence>
<evidence type="ECO:0000313" key="3">
    <source>
        <dbReference type="EMBL" id="QFR48982.1"/>
    </source>
</evidence>
<feature type="domain" description="Formyl transferase C-terminal" evidence="2">
    <location>
        <begin position="168"/>
        <end position="259"/>
    </location>
</feature>
<dbReference type="InterPro" id="IPR029045">
    <property type="entry name" value="ClpP/crotonase-like_dom_sf"/>
</dbReference>
<dbReference type="InterPro" id="IPR005793">
    <property type="entry name" value="Formyl_trans_C"/>
</dbReference>
<dbReference type="InterPro" id="IPR002376">
    <property type="entry name" value="Formyl_transf_N"/>
</dbReference>
<dbReference type="Gene3D" id="3.40.50.12230">
    <property type="match status" value="1"/>
</dbReference>
<dbReference type="Gene3D" id="3.90.226.10">
    <property type="entry name" value="2-enoyl-CoA Hydratase, Chain A, domain 1"/>
    <property type="match status" value="1"/>
</dbReference>
<dbReference type="KEGG" id="sulg:FJR48_04290"/>
<dbReference type="CDD" id="cd06558">
    <property type="entry name" value="crotonase-like"/>
    <property type="match status" value="1"/>
</dbReference>
<dbReference type="InterPro" id="IPR047180">
    <property type="entry name" value="HoxX-like"/>
</dbReference>
<keyword evidence="4" id="KW-1185">Reference proteome</keyword>
<dbReference type="Pfam" id="PF00551">
    <property type="entry name" value="Formyl_trans_N"/>
    <property type="match status" value="1"/>
</dbReference>
<dbReference type="PANTHER" id="PTHR43388">
    <property type="entry name" value="HYDROGENASE MATURATION FACTOR HOXX"/>
    <property type="match status" value="1"/>
</dbReference>
<sequence>MRILLLVSAFNSLSQSVYTYLKDNKHEVVVEFFISEDELNKTIKEFLPDIIFAPYLKKFIPKEIYEKTPTYILHPGIRGDRGHNALDNALKENKDEWGVVILRANEEFDAGDIYAEVNFKMREDTKASIYRDEVTNSALKALDKLLENIKDKSFIPTSQLDAPFHTYLTQNDRAIDWERDSSKDIIKKINYSDSYPGVKDEFFGIECYLFGAHEEERFRGGVKEVLAKRDGAICVGTKDSAIWISHLKELGRFKLPATYVLKDKIQGVKEERLPLLFDMSYKTFYEISVTRDGDVSYLCFNFHNGAMSSEQCIRLKYAFDFLRENSKVIVLVGAKEFFSNGIHLNILEDSKKQGEDGWSNINAMNDLLKSIIFADDVVSVASLHKNAGAGGLFLALACDKVIARDGVVLNPHYKTLGLSGSEYHTYTMAKRVGQEQMDKLLDDCLPISVQNAKSIGLIDEVCGRENYFQDLKEYAKTFLEDEDSYDDFIYEKQDYLDENKEYINSCKENELKVMHPQFWDEQSEFHKLRHEFVYKTCPIKTPERFKNHA</sequence>
<dbReference type="SUPFAM" id="SSF53328">
    <property type="entry name" value="Formyltransferase"/>
    <property type="match status" value="1"/>
</dbReference>
<dbReference type="CDD" id="cd08650">
    <property type="entry name" value="FMT_core_HypX_N"/>
    <property type="match status" value="1"/>
</dbReference>
<dbReference type="PANTHER" id="PTHR43388:SF1">
    <property type="entry name" value="HYDROGENASE MATURATION FACTOR HOXX"/>
    <property type="match status" value="1"/>
</dbReference>
<gene>
    <name evidence="3" type="ORF">FJR48_04290</name>
</gene>
<feature type="domain" description="Formyl transferase N-terminal" evidence="1">
    <location>
        <begin position="36"/>
        <end position="132"/>
    </location>
</feature>
<dbReference type="AlphaFoldDB" id="A0A5P8NZV6"/>
<dbReference type="CDD" id="cd08701">
    <property type="entry name" value="FMT_C_HypX"/>
    <property type="match status" value="1"/>
</dbReference>
<protein>
    <submittedName>
        <fullName evidence="3">Hydrogenase</fullName>
    </submittedName>
</protein>
<reference evidence="3 4" key="1">
    <citation type="submission" date="2019-09" db="EMBL/GenBank/DDBJ databases">
        <title>Sulfurimonas gotlandica sp. nov., a chemoautotrophic and psychrotolerant epsilonproteobacterium isolated from a pelagic redoxcline, and an emended description of the genus Sulfurimonas.</title>
        <authorList>
            <person name="Wang S."/>
            <person name="Jiang L."/>
            <person name="Shao S."/>
        </authorList>
    </citation>
    <scope>NUCLEOTIDE SEQUENCE [LARGE SCALE GENOMIC DNA]</scope>
    <source>
        <strain evidence="3 4">GYSZ_1</strain>
    </source>
</reference>
<dbReference type="OrthoDB" id="580992at2"/>